<evidence type="ECO:0000313" key="2">
    <source>
        <dbReference type="EMBL" id="PRD13988.1"/>
    </source>
</evidence>
<comment type="caution">
    <text evidence="2">The sequence shown here is derived from an EMBL/GenBank/DDBJ whole genome shotgun (WGS) entry which is preliminary data.</text>
</comment>
<reference evidence="2 3" key="1">
    <citation type="submission" date="2017-10" db="EMBL/GenBank/DDBJ databases">
        <title>Draft genome of two endophytic bacteria isolated from 'guarana' Paullinia cupana (Mart.) Ducke.</title>
        <authorList>
            <person name="Siqueira K.A."/>
            <person name="Liotti R.G."/>
            <person name="Mendes T.A."/>
            <person name="Soares M.A."/>
        </authorList>
    </citation>
    <scope>NUCLEOTIDE SEQUENCE [LARGE SCALE GENOMIC DNA]</scope>
    <source>
        <strain evidence="2 3">342</strain>
    </source>
</reference>
<evidence type="ECO:0000313" key="3">
    <source>
        <dbReference type="Proteomes" id="UP000239181"/>
    </source>
</evidence>
<protein>
    <submittedName>
        <fullName evidence="2">Uncharacterized protein</fullName>
    </submittedName>
</protein>
<keyword evidence="3" id="KW-1185">Reference proteome</keyword>
<dbReference type="AlphaFoldDB" id="A0A2S9I867"/>
<proteinExistence type="predicted"/>
<gene>
    <name evidence="2" type="ORF">CQW29_18455</name>
</gene>
<feature type="region of interest" description="Disordered" evidence="1">
    <location>
        <begin position="1"/>
        <end position="41"/>
    </location>
</feature>
<dbReference type="Proteomes" id="UP000239181">
    <property type="component" value="Unassembled WGS sequence"/>
</dbReference>
<dbReference type="EMBL" id="PDET01000014">
    <property type="protein sequence ID" value="PRD13988.1"/>
    <property type="molecule type" value="Genomic_DNA"/>
</dbReference>
<feature type="compositionally biased region" description="Basic and acidic residues" evidence="1">
    <location>
        <begin position="1"/>
        <end position="19"/>
    </location>
</feature>
<evidence type="ECO:0000256" key="1">
    <source>
        <dbReference type="SAM" id="MobiDB-lite"/>
    </source>
</evidence>
<name>A0A2S9I867_9GAMM</name>
<sequence>MTPAEKMELKEKTKAEARQKNNLAKEQAIRTRASKTMPQMVTLPELTGDAEVDSKADLDALQEGFRQRAKAEASRFELTTDSEYWCALCFQTREQKEVFLKALDLFTHGDKYLDGQLVAERLGIKLPEGHVPYKPDGKIVKTWLEFT</sequence>
<dbReference type="OrthoDB" id="8613575at2"/>
<organism evidence="2 3">
    <name type="scientific">Pantoea coffeiphila</name>
    <dbReference type="NCBI Taxonomy" id="1465635"/>
    <lineage>
        <taxon>Bacteria</taxon>
        <taxon>Pseudomonadati</taxon>
        <taxon>Pseudomonadota</taxon>
        <taxon>Gammaproteobacteria</taxon>
        <taxon>Enterobacterales</taxon>
        <taxon>Erwiniaceae</taxon>
        <taxon>Pantoea</taxon>
    </lineage>
</organism>
<accession>A0A2S9I867</accession>